<reference evidence="3" key="1">
    <citation type="submission" date="2020-06" db="EMBL/GenBank/DDBJ databases">
        <authorList>
            <consortium name="Plant Systems Biology data submission"/>
        </authorList>
    </citation>
    <scope>NUCLEOTIDE SEQUENCE</scope>
    <source>
        <strain evidence="3">D6</strain>
    </source>
</reference>
<feature type="transmembrane region" description="Helical" evidence="2">
    <location>
        <begin position="402"/>
        <end position="426"/>
    </location>
</feature>
<feature type="region of interest" description="Disordered" evidence="1">
    <location>
        <begin position="536"/>
        <end position="556"/>
    </location>
</feature>
<keyword evidence="2" id="KW-0472">Membrane</keyword>
<evidence type="ECO:0000256" key="2">
    <source>
        <dbReference type="SAM" id="Phobius"/>
    </source>
</evidence>
<protein>
    <submittedName>
        <fullName evidence="3">Transmembrane protein 180</fullName>
    </submittedName>
</protein>
<dbReference type="PANTHER" id="PTHR28658:SF1">
    <property type="entry name" value="MAJOR FACILITATOR SUPERFAMILY DOMAIN CONTAINING 13B"/>
    <property type="match status" value="1"/>
</dbReference>
<keyword evidence="4" id="KW-1185">Reference proteome</keyword>
<feature type="transmembrane region" description="Helical" evidence="2">
    <location>
        <begin position="490"/>
        <end position="510"/>
    </location>
</feature>
<dbReference type="OrthoDB" id="62987at2759"/>
<accession>A0A9N8EDL5</accession>
<feature type="transmembrane region" description="Helical" evidence="2">
    <location>
        <begin position="364"/>
        <end position="382"/>
    </location>
</feature>
<feature type="transmembrane region" description="Helical" evidence="2">
    <location>
        <begin position="200"/>
        <end position="218"/>
    </location>
</feature>
<feature type="transmembrane region" description="Helical" evidence="2">
    <location>
        <begin position="23"/>
        <end position="46"/>
    </location>
</feature>
<dbReference type="EMBL" id="CAICTM010001020">
    <property type="protein sequence ID" value="CAB9519502.1"/>
    <property type="molecule type" value="Genomic_DNA"/>
</dbReference>
<dbReference type="AlphaFoldDB" id="A0A9N8EDL5"/>
<keyword evidence="2 3" id="KW-0812">Transmembrane</keyword>
<dbReference type="Proteomes" id="UP001153069">
    <property type="component" value="Unassembled WGS sequence"/>
</dbReference>
<evidence type="ECO:0000313" key="4">
    <source>
        <dbReference type="Proteomes" id="UP001153069"/>
    </source>
</evidence>
<evidence type="ECO:0000313" key="3">
    <source>
        <dbReference type="EMBL" id="CAB9519502.1"/>
    </source>
</evidence>
<dbReference type="InterPro" id="IPR040035">
    <property type="entry name" value="TMEM180"/>
</dbReference>
<dbReference type="PANTHER" id="PTHR28658">
    <property type="entry name" value="TRANSMEMBRANE PROTEIN 180"/>
    <property type="match status" value="1"/>
</dbReference>
<name>A0A9N8EDL5_9STRA</name>
<gene>
    <name evidence="3" type="ORF">SEMRO_1022_G232340.1</name>
</gene>
<comment type="caution">
    <text evidence="3">The sequence shown here is derived from an EMBL/GenBank/DDBJ whole genome shotgun (WGS) entry which is preliminary data.</text>
</comment>
<feature type="transmembrane region" description="Helical" evidence="2">
    <location>
        <begin position="167"/>
        <end position="188"/>
    </location>
</feature>
<feature type="transmembrane region" description="Helical" evidence="2">
    <location>
        <begin position="99"/>
        <end position="117"/>
    </location>
</feature>
<feature type="region of interest" description="Disordered" evidence="1">
    <location>
        <begin position="237"/>
        <end position="268"/>
    </location>
</feature>
<proteinExistence type="predicted"/>
<organism evidence="3 4">
    <name type="scientific">Seminavis robusta</name>
    <dbReference type="NCBI Taxonomy" id="568900"/>
    <lineage>
        <taxon>Eukaryota</taxon>
        <taxon>Sar</taxon>
        <taxon>Stramenopiles</taxon>
        <taxon>Ochrophyta</taxon>
        <taxon>Bacillariophyta</taxon>
        <taxon>Bacillariophyceae</taxon>
        <taxon>Bacillariophycidae</taxon>
        <taxon>Naviculales</taxon>
        <taxon>Naviculaceae</taxon>
        <taxon>Seminavis</taxon>
    </lineage>
</organism>
<keyword evidence="2" id="KW-1133">Transmembrane helix</keyword>
<sequence length="556" mass="61903">MSSTGTPSKPSHNKSHSSNNKSLMFYLGLMLAGTASHCLTGLFGLLHLQVFLEGYSLPLPVYSVGSTIFACINTANDVAGAWLVDSLTNCCGGKQRHELVGWSGCLFALCFLTPFFFGSSLVGSGIFWQGAHFVTSLSLYDTMFSFHCILIHSILSDQSSMSDGDRVTFLATEKIVSMFVPMVVSRAALAVFDTNNLQPLRTYLLFIAGMVSIMSLMAQKLLTPNMNLIDACKRQKKSKVEDDDDDDEKMEPLLKKNHDHHHHTTRTTTTKQLHFRQVVQDFVQHSNFRYWICMEMLLEGQIGFIRSFLKTFVDQLVLTSTNNGRQGGLSRETCDWFLSSQPALITITSLLLYIPIRRFGYAKLYSLVFLCNFLLSLGLILFVGGGHGWTLDYVDTSTTTPIVIFLTLYPVLTSAIAGCGFALAMADMILEMKVTKARQGRWDEPSLAGLFMGVNALFCKPVESVLPVTTATLLGNTTHVLQQGAAVQTVLFRLLVLPPLVCSVLQFWAWSHYDLHPAKTKVLRKEWESIEMTKNMEEENQQQTALKDESVEGLLS</sequence>
<feature type="transmembrane region" description="Helical" evidence="2">
    <location>
        <begin position="137"/>
        <end position="155"/>
    </location>
</feature>
<evidence type="ECO:0000256" key="1">
    <source>
        <dbReference type="SAM" id="MobiDB-lite"/>
    </source>
</evidence>